<gene>
    <name evidence="4" type="ORF">SAMN05421870_11929</name>
</gene>
<reference evidence="5" key="1">
    <citation type="submission" date="2016-10" db="EMBL/GenBank/DDBJ databases">
        <authorList>
            <person name="Varghese N."/>
            <person name="Submissions S."/>
        </authorList>
    </citation>
    <scope>NUCLEOTIDE SEQUENCE [LARGE SCALE GENOMIC DNA]</scope>
    <source>
        <strain evidence="5">CGMCC 4.6825</strain>
    </source>
</reference>
<dbReference type="Gene3D" id="3.50.90.10">
    <property type="entry name" value="YerB-like"/>
    <property type="match status" value="1"/>
</dbReference>
<dbReference type="OrthoDB" id="9779102at2"/>
<dbReference type="RefSeq" id="WP_075003330.1">
    <property type="nucleotide sequence ID" value="NZ_FOGO01000019.1"/>
</dbReference>
<protein>
    <recommendedName>
        <fullName evidence="6">CchlO</fullName>
    </recommendedName>
</protein>
<evidence type="ECO:0000259" key="3">
    <source>
        <dbReference type="Pfam" id="PF17479"/>
    </source>
</evidence>
<organism evidence="4 5">
    <name type="scientific">Streptomyces qinglanensis</name>
    <dbReference type="NCBI Taxonomy" id="943816"/>
    <lineage>
        <taxon>Bacteria</taxon>
        <taxon>Bacillati</taxon>
        <taxon>Actinomycetota</taxon>
        <taxon>Actinomycetes</taxon>
        <taxon>Kitasatosporales</taxon>
        <taxon>Streptomycetaceae</taxon>
        <taxon>Streptomyces</taxon>
    </lineage>
</organism>
<evidence type="ECO:0000256" key="1">
    <source>
        <dbReference type="SAM" id="MobiDB-lite"/>
    </source>
</evidence>
<dbReference type="STRING" id="943816.AN217_21615"/>
<dbReference type="Proteomes" id="UP000182841">
    <property type="component" value="Unassembled WGS sequence"/>
</dbReference>
<evidence type="ECO:0000313" key="4">
    <source>
        <dbReference type="EMBL" id="SES35443.1"/>
    </source>
</evidence>
<dbReference type="EMBL" id="FOGO01000019">
    <property type="protein sequence ID" value="SES35443.1"/>
    <property type="molecule type" value="Genomic_DNA"/>
</dbReference>
<keyword evidence="5" id="KW-1185">Reference proteome</keyword>
<sequence length="337" mass="35656">MDDPTRRPGPLTDAADGAAPHRARRTVLRAALATAAALGAGTLAACGSDEDQGDASPFTGEPHKGERVLAVKVDNVAAARPQNGLDHADIVYTEQVEAGLSRILAVFASDLPATVGPVRSARESDIELLRQFGEPALAFSGVQSKLLPTLEAAPLRLLPPGELPGGYERDPDRRVPHNLYLKARRAQQAAEGASAPRDIGYRFGSAPGGGRATDRQTVRYPGARFTFTWSADRGRWLVAMDGAAARARDGGRLAPATVVIQYVTVRPSRFHDSSGSITPYTETVGSGDALVLRDGMAYEAHWSRPSASGGTAFTRADGGDRLPFARGQVWVALVKKS</sequence>
<dbReference type="Pfam" id="PF11258">
    <property type="entry name" value="DUF3048"/>
    <property type="match status" value="1"/>
</dbReference>
<evidence type="ECO:0000259" key="2">
    <source>
        <dbReference type="Pfam" id="PF11258"/>
    </source>
</evidence>
<dbReference type="InterPro" id="IPR035328">
    <property type="entry name" value="DUF3048_C"/>
</dbReference>
<dbReference type="InterPro" id="IPR021416">
    <property type="entry name" value="DUF3048_N"/>
</dbReference>
<dbReference type="InterPro" id="IPR023158">
    <property type="entry name" value="YerB-like_sf"/>
</dbReference>
<proteinExistence type="predicted"/>
<feature type="domain" description="DUF3048" evidence="2">
    <location>
        <begin position="59"/>
        <end position="192"/>
    </location>
</feature>
<evidence type="ECO:0008006" key="6">
    <source>
        <dbReference type="Google" id="ProtNLM"/>
    </source>
</evidence>
<feature type="region of interest" description="Disordered" evidence="1">
    <location>
        <begin position="190"/>
        <end position="215"/>
    </location>
</feature>
<accession>A0A1H9WPU0</accession>
<dbReference type="SUPFAM" id="SSF159774">
    <property type="entry name" value="YerB-like"/>
    <property type="match status" value="1"/>
</dbReference>
<dbReference type="Pfam" id="PF17479">
    <property type="entry name" value="DUF3048_C"/>
    <property type="match status" value="1"/>
</dbReference>
<evidence type="ECO:0000313" key="5">
    <source>
        <dbReference type="Proteomes" id="UP000182841"/>
    </source>
</evidence>
<feature type="domain" description="DUF3048" evidence="3">
    <location>
        <begin position="217"/>
        <end position="331"/>
    </location>
</feature>
<dbReference type="AlphaFoldDB" id="A0A1H9WPU0"/>
<feature type="region of interest" description="Disordered" evidence="1">
    <location>
        <begin position="1"/>
        <end position="22"/>
    </location>
</feature>
<name>A0A1H9WPU0_9ACTN</name>